<dbReference type="PROSITE" id="PS51755">
    <property type="entry name" value="OMPR_PHOB"/>
    <property type="match status" value="1"/>
</dbReference>
<feature type="transmembrane region" description="Helical" evidence="6">
    <location>
        <begin position="128"/>
        <end position="148"/>
    </location>
</feature>
<keyword evidence="6" id="KW-0812">Transmembrane</keyword>
<dbReference type="InterPro" id="IPR036388">
    <property type="entry name" value="WH-like_DNA-bd_sf"/>
</dbReference>
<evidence type="ECO:0000256" key="1">
    <source>
        <dbReference type="ARBA" id="ARBA00022737"/>
    </source>
</evidence>
<evidence type="ECO:0000256" key="3">
    <source>
        <dbReference type="ARBA" id="ARBA00023125"/>
    </source>
</evidence>
<dbReference type="Proteomes" id="UP000550401">
    <property type="component" value="Unassembled WGS sequence"/>
</dbReference>
<evidence type="ECO:0000256" key="5">
    <source>
        <dbReference type="PROSITE-ProRule" id="PRU01091"/>
    </source>
</evidence>
<dbReference type="InterPro" id="IPR001867">
    <property type="entry name" value="OmpR/PhoB-type_DNA-bd"/>
</dbReference>
<evidence type="ECO:0000259" key="7">
    <source>
        <dbReference type="PROSITE" id="PS51755"/>
    </source>
</evidence>
<evidence type="ECO:0000313" key="9">
    <source>
        <dbReference type="Proteomes" id="UP000550401"/>
    </source>
</evidence>
<evidence type="ECO:0000256" key="6">
    <source>
        <dbReference type="SAM" id="Phobius"/>
    </source>
</evidence>
<keyword evidence="6" id="KW-1133">Transmembrane helix</keyword>
<dbReference type="RefSeq" id="WP_182532274.1">
    <property type="nucleotide sequence ID" value="NZ_JACGXL010000006.1"/>
</dbReference>
<keyword evidence="6" id="KW-0472">Membrane</keyword>
<dbReference type="Pfam" id="PF00486">
    <property type="entry name" value="Trans_reg_C"/>
    <property type="match status" value="1"/>
</dbReference>
<keyword evidence="2 4" id="KW-0802">TPR repeat</keyword>
<reference evidence="8 9" key="1">
    <citation type="submission" date="2020-07" db="EMBL/GenBank/DDBJ databases">
        <title>Genomic Encyclopedia of Type Strains, Phase IV (KMG-V): Genome sequencing to study the core and pangenomes of soil and plant-associated prokaryotes.</title>
        <authorList>
            <person name="Whitman W."/>
        </authorList>
    </citation>
    <scope>NUCLEOTIDE SEQUENCE [LARGE SCALE GENOMIC DNA]</scope>
    <source>
        <strain evidence="8 9">RH2WT43</strain>
    </source>
</reference>
<dbReference type="AlphaFoldDB" id="A0A839F6R3"/>
<gene>
    <name evidence="8" type="ORF">FHW12_003471</name>
</gene>
<dbReference type="SUPFAM" id="SSF46894">
    <property type="entry name" value="C-terminal effector domain of the bipartite response regulators"/>
    <property type="match status" value="1"/>
</dbReference>
<dbReference type="InterPro" id="IPR051685">
    <property type="entry name" value="Ycf3/AcsC/BcsC/TPR_MFPF"/>
</dbReference>
<dbReference type="SMART" id="SM00028">
    <property type="entry name" value="TPR"/>
    <property type="match status" value="6"/>
</dbReference>
<feature type="DNA-binding region" description="OmpR/PhoB-type" evidence="5">
    <location>
        <begin position="6"/>
        <end position="104"/>
    </location>
</feature>
<keyword evidence="9" id="KW-1185">Reference proteome</keyword>
<evidence type="ECO:0000256" key="4">
    <source>
        <dbReference type="PROSITE-ProRule" id="PRU00339"/>
    </source>
</evidence>
<evidence type="ECO:0000313" key="8">
    <source>
        <dbReference type="EMBL" id="MBA8889228.1"/>
    </source>
</evidence>
<protein>
    <submittedName>
        <fullName evidence="8">TolB-like protein/DNA-binding winged helix-turn-helix (WHTH) protein/Flp pilus assembly protein TadD</fullName>
    </submittedName>
</protein>
<name>A0A839F6R3_9GAMM</name>
<sequence length="724" mass="78567">MGQQNNRIHRFGPFQLEVDERRLSREGVPVALTVKQFDLLLALVEGAGHLRSRDELVETVWPDTIVEEHSLTSRVSALRKILGDEGETARYIETVRGRGYRFIADVADGPAPGVSPTPPTAPRPHRRALRAAALAIAVAAIGALGWHFTHVAAPPVTEVPARSIAVLPFASLSSDPENAYFASGVQDMILTRLAGIADLRVISRTSMRDVASRPGDLRAIGRRFGVATVLEGSVQKDGDRVLINVQLIDARTDAHLWAQAYTRPFANIFEIESDVATRVAEALQATLQPAEASRLARAPTADAQAYDLFLKAEYPATQVEQGRSNAKETFERAAELYRQAIARDPDFALAKARLAFLEIYAAWFGLAPADRVDDAERLAREALQADLPQAHLAMGYVRYWGRWDYAGALAEFEQAERALPSDAAVRGAIAFIHRRQGKFDDALAGLAQAQLRDPRNPLWFTERGNTLAQVRRYAEAEQEYNRALAVDPAGYRVVAYKALTHLCAGEIDAARATLANAPDDPDSTGVLTVARYRLAWLDRDAVRALAVLAASKDDWIEDPFMSSVPVSLLRANAHALAGDAAAARADYERAAVEAESALHERPRGFYVASALGLARAGLGQRGEAIESARRATEQMPFAADMFSGAPYLNALAETYARVGDADSAIALLRRLLDAPAGRSVSPALLQRDPAWDRIRAQPAFQALVVAHADAAPASLAQTPASTQP</sequence>
<dbReference type="PANTHER" id="PTHR44943">
    <property type="entry name" value="CELLULOSE SYNTHASE OPERON PROTEIN C"/>
    <property type="match status" value="1"/>
</dbReference>
<dbReference type="SUPFAM" id="SSF48452">
    <property type="entry name" value="TPR-like"/>
    <property type="match status" value="2"/>
</dbReference>
<dbReference type="GO" id="GO:0003677">
    <property type="term" value="F:DNA binding"/>
    <property type="evidence" value="ECO:0007669"/>
    <property type="project" value="UniProtKB-UniRule"/>
</dbReference>
<accession>A0A839F6R3</accession>
<dbReference type="GO" id="GO:0000160">
    <property type="term" value="P:phosphorelay signal transduction system"/>
    <property type="evidence" value="ECO:0007669"/>
    <property type="project" value="InterPro"/>
</dbReference>
<evidence type="ECO:0000256" key="2">
    <source>
        <dbReference type="ARBA" id="ARBA00022803"/>
    </source>
</evidence>
<keyword evidence="3 5" id="KW-0238">DNA-binding</keyword>
<dbReference type="PANTHER" id="PTHR44943:SF8">
    <property type="entry name" value="TPR REPEAT-CONTAINING PROTEIN MJ0263"/>
    <property type="match status" value="1"/>
</dbReference>
<dbReference type="GO" id="GO:0006355">
    <property type="term" value="P:regulation of DNA-templated transcription"/>
    <property type="evidence" value="ECO:0007669"/>
    <property type="project" value="InterPro"/>
</dbReference>
<dbReference type="PROSITE" id="PS50005">
    <property type="entry name" value="TPR"/>
    <property type="match status" value="1"/>
</dbReference>
<dbReference type="Gene3D" id="3.40.50.10070">
    <property type="entry name" value="TolB, N-terminal domain"/>
    <property type="match status" value="1"/>
</dbReference>
<keyword evidence="1" id="KW-0677">Repeat</keyword>
<dbReference type="EMBL" id="JACGXL010000006">
    <property type="protein sequence ID" value="MBA8889228.1"/>
    <property type="molecule type" value="Genomic_DNA"/>
</dbReference>
<organism evidence="8 9">
    <name type="scientific">Dokdonella fugitiva</name>
    <dbReference type="NCBI Taxonomy" id="328517"/>
    <lineage>
        <taxon>Bacteria</taxon>
        <taxon>Pseudomonadati</taxon>
        <taxon>Pseudomonadota</taxon>
        <taxon>Gammaproteobacteria</taxon>
        <taxon>Lysobacterales</taxon>
        <taxon>Rhodanobacteraceae</taxon>
        <taxon>Dokdonella</taxon>
    </lineage>
</organism>
<dbReference type="SMART" id="SM00862">
    <property type="entry name" value="Trans_reg_C"/>
    <property type="match status" value="1"/>
</dbReference>
<dbReference type="InterPro" id="IPR011990">
    <property type="entry name" value="TPR-like_helical_dom_sf"/>
</dbReference>
<feature type="repeat" description="TPR" evidence="4">
    <location>
        <begin position="457"/>
        <end position="490"/>
    </location>
</feature>
<dbReference type="Gene3D" id="1.25.40.10">
    <property type="entry name" value="Tetratricopeptide repeat domain"/>
    <property type="match status" value="3"/>
</dbReference>
<feature type="domain" description="OmpR/PhoB-type" evidence="7">
    <location>
        <begin position="6"/>
        <end position="104"/>
    </location>
</feature>
<dbReference type="CDD" id="cd00383">
    <property type="entry name" value="trans_reg_C"/>
    <property type="match status" value="1"/>
</dbReference>
<dbReference type="InterPro" id="IPR016032">
    <property type="entry name" value="Sig_transdc_resp-reg_C-effctor"/>
</dbReference>
<dbReference type="InterPro" id="IPR019734">
    <property type="entry name" value="TPR_rpt"/>
</dbReference>
<proteinExistence type="predicted"/>
<comment type="caution">
    <text evidence="8">The sequence shown here is derived from an EMBL/GenBank/DDBJ whole genome shotgun (WGS) entry which is preliminary data.</text>
</comment>
<dbReference type="Gene3D" id="1.10.10.10">
    <property type="entry name" value="Winged helix-like DNA-binding domain superfamily/Winged helix DNA-binding domain"/>
    <property type="match status" value="1"/>
</dbReference>
<dbReference type="Pfam" id="PF14559">
    <property type="entry name" value="TPR_19"/>
    <property type="match status" value="1"/>
</dbReference>